<evidence type="ECO:0000259" key="7">
    <source>
        <dbReference type="PROSITE" id="PS50940"/>
    </source>
</evidence>
<keyword evidence="2 6" id="KW-0732">Signal</keyword>
<protein>
    <recommendedName>
        <fullName evidence="7">Chitin-binding type-2 domain-containing protein</fullName>
    </recommendedName>
</protein>
<keyword evidence="4" id="KW-1015">Disulfide bond</keyword>
<proteinExistence type="predicted"/>
<evidence type="ECO:0000256" key="5">
    <source>
        <dbReference type="ARBA" id="ARBA00023180"/>
    </source>
</evidence>
<dbReference type="AlphaFoldDB" id="A0AAW0UV42"/>
<evidence type="ECO:0000256" key="4">
    <source>
        <dbReference type="ARBA" id="ARBA00023157"/>
    </source>
</evidence>
<keyword evidence="3" id="KW-0677">Repeat</keyword>
<dbReference type="PANTHER" id="PTHR23301">
    <property type="entry name" value="CHITIN BINDING PERITROPHIN-A"/>
    <property type="match status" value="1"/>
</dbReference>
<dbReference type="InterPro" id="IPR036508">
    <property type="entry name" value="Chitin-bd_dom_sf"/>
</dbReference>
<keyword evidence="1" id="KW-0147">Chitin-binding</keyword>
<dbReference type="Gene3D" id="2.170.140.10">
    <property type="entry name" value="Chitin binding domain"/>
    <property type="match status" value="3"/>
</dbReference>
<dbReference type="InterPro" id="IPR051940">
    <property type="entry name" value="Chitin_bind-dev_reg"/>
</dbReference>
<dbReference type="SMART" id="SM00494">
    <property type="entry name" value="ChtBD2"/>
    <property type="match status" value="3"/>
</dbReference>
<dbReference type="Proteomes" id="UP001487740">
    <property type="component" value="Unassembled WGS sequence"/>
</dbReference>
<feature type="domain" description="Chitin-binding type-2" evidence="7">
    <location>
        <begin position="154"/>
        <end position="222"/>
    </location>
</feature>
<dbReference type="EMBL" id="JARAKH010000005">
    <property type="protein sequence ID" value="KAK8403984.1"/>
    <property type="molecule type" value="Genomic_DNA"/>
</dbReference>
<dbReference type="GO" id="GO:0008061">
    <property type="term" value="F:chitin binding"/>
    <property type="evidence" value="ECO:0007669"/>
    <property type="project" value="UniProtKB-KW"/>
</dbReference>
<evidence type="ECO:0000256" key="1">
    <source>
        <dbReference type="ARBA" id="ARBA00022669"/>
    </source>
</evidence>
<dbReference type="GO" id="GO:0005576">
    <property type="term" value="C:extracellular region"/>
    <property type="evidence" value="ECO:0007669"/>
    <property type="project" value="InterPro"/>
</dbReference>
<evidence type="ECO:0000256" key="2">
    <source>
        <dbReference type="ARBA" id="ARBA00022729"/>
    </source>
</evidence>
<feature type="signal peptide" evidence="6">
    <location>
        <begin position="1"/>
        <end position="15"/>
    </location>
</feature>
<accession>A0AAW0UV42</accession>
<feature type="domain" description="Chitin-binding type-2" evidence="7">
    <location>
        <begin position="16"/>
        <end position="75"/>
    </location>
</feature>
<keyword evidence="5" id="KW-0325">Glycoprotein</keyword>
<evidence type="ECO:0000256" key="6">
    <source>
        <dbReference type="SAM" id="SignalP"/>
    </source>
</evidence>
<name>A0AAW0UV42_SCYPA</name>
<dbReference type="InterPro" id="IPR002557">
    <property type="entry name" value="Chitin-bd_dom"/>
</dbReference>
<dbReference type="Pfam" id="PF01607">
    <property type="entry name" value="CBM_14"/>
    <property type="match status" value="3"/>
</dbReference>
<sequence>MTRLVILLLIGAAAAQFQCPSEDGYYGDPVQCDKYYDCYRGTMTEKLCPDGLVFDHIQAPKTEQCNYPFIIECGEGTALQPAQPTGVECPRMNGYFEHEDPSNCDDYYECTGGIPVLRTCPDGLVFDEFSGTCQWEHSGVRSGCVEKPEVLDDGFTCPNVTQIHTNGQMLDHSRHVKPGDCRYFYVCVDGRHPREVGCERGLVFNDVTLLCDAPENVPGCENYYPEDFNDLRPIPPGKN</sequence>
<evidence type="ECO:0000256" key="3">
    <source>
        <dbReference type="ARBA" id="ARBA00022737"/>
    </source>
</evidence>
<organism evidence="8 9">
    <name type="scientific">Scylla paramamosain</name>
    <name type="common">Mud crab</name>
    <dbReference type="NCBI Taxonomy" id="85552"/>
    <lineage>
        <taxon>Eukaryota</taxon>
        <taxon>Metazoa</taxon>
        <taxon>Ecdysozoa</taxon>
        <taxon>Arthropoda</taxon>
        <taxon>Crustacea</taxon>
        <taxon>Multicrustacea</taxon>
        <taxon>Malacostraca</taxon>
        <taxon>Eumalacostraca</taxon>
        <taxon>Eucarida</taxon>
        <taxon>Decapoda</taxon>
        <taxon>Pleocyemata</taxon>
        <taxon>Brachyura</taxon>
        <taxon>Eubrachyura</taxon>
        <taxon>Portunoidea</taxon>
        <taxon>Portunidae</taxon>
        <taxon>Portuninae</taxon>
        <taxon>Scylla</taxon>
    </lineage>
</organism>
<dbReference type="SUPFAM" id="SSF57625">
    <property type="entry name" value="Invertebrate chitin-binding proteins"/>
    <property type="match status" value="3"/>
</dbReference>
<evidence type="ECO:0000313" key="8">
    <source>
        <dbReference type="EMBL" id="KAK8403984.1"/>
    </source>
</evidence>
<dbReference type="PROSITE" id="PS50940">
    <property type="entry name" value="CHIT_BIND_II"/>
    <property type="match status" value="3"/>
</dbReference>
<evidence type="ECO:0000313" key="9">
    <source>
        <dbReference type="Proteomes" id="UP001487740"/>
    </source>
</evidence>
<feature type="chain" id="PRO_5043676600" description="Chitin-binding type-2 domain-containing protein" evidence="6">
    <location>
        <begin position="16"/>
        <end position="239"/>
    </location>
</feature>
<feature type="domain" description="Chitin-binding type-2" evidence="7">
    <location>
        <begin position="86"/>
        <end position="146"/>
    </location>
</feature>
<dbReference type="PANTHER" id="PTHR23301:SF107">
    <property type="entry name" value="LD20793P"/>
    <property type="match status" value="1"/>
</dbReference>
<comment type="caution">
    <text evidence="8">The sequence shown here is derived from an EMBL/GenBank/DDBJ whole genome shotgun (WGS) entry which is preliminary data.</text>
</comment>
<keyword evidence="9" id="KW-1185">Reference proteome</keyword>
<gene>
    <name evidence="8" type="ORF">O3P69_000204</name>
</gene>
<reference evidence="8 9" key="1">
    <citation type="submission" date="2023-03" db="EMBL/GenBank/DDBJ databases">
        <title>High-quality genome of Scylla paramamosain provides insights in environmental adaptation.</title>
        <authorList>
            <person name="Zhang L."/>
        </authorList>
    </citation>
    <scope>NUCLEOTIDE SEQUENCE [LARGE SCALE GENOMIC DNA]</scope>
    <source>
        <strain evidence="8">LZ_2023a</strain>
        <tissue evidence="8">Muscle</tissue>
    </source>
</reference>